<dbReference type="AlphaFoldDB" id="A0AAD6TJ75"/>
<organism evidence="3 4">
    <name type="scientific">Mycena alexandri</name>
    <dbReference type="NCBI Taxonomy" id="1745969"/>
    <lineage>
        <taxon>Eukaryota</taxon>
        <taxon>Fungi</taxon>
        <taxon>Dikarya</taxon>
        <taxon>Basidiomycota</taxon>
        <taxon>Agaricomycotina</taxon>
        <taxon>Agaricomycetes</taxon>
        <taxon>Agaricomycetidae</taxon>
        <taxon>Agaricales</taxon>
        <taxon>Marasmiineae</taxon>
        <taxon>Mycenaceae</taxon>
        <taxon>Mycena</taxon>
    </lineage>
</organism>
<evidence type="ECO:0000259" key="2">
    <source>
        <dbReference type="Pfam" id="PF01693"/>
    </source>
</evidence>
<accession>A0AAD6TJ75</accession>
<proteinExistence type="predicted"/>
<dbReference type="Proteomes" id="UP001218188">
    <property type="component" value="Unassembled WGS sequence"/>
</dbReference>
<name>A0AAD6TJ75_9AGAR</name>
<feature type="domain" description="Ribonuclease H1 N-terminal" evidence="2">
    <location>
        <begin position="209"/>
        <end position="250"/>
    </location>
</feature>
<reference evidence="3" key="1">
    <citation type="submission" date="2023-03" db="EMBL/GenBank/DDBJ databases">
        <title>Massive genome expansion in bonnet fungi (Mycena s.s.) driven by repeated elements and novel gene families across ecological guilds.</title>
        <authorList>
            <consortium name="Lawrence Berkeley National Laboratory"/>
            <person name="Harder C.B."/>
            <person name="Miyauchi S."/>
            <person name="Viragh M."/>
            <person name="Kuo A."/>
            <person name="Thoen E."/>
            <person name="Andreopoulos B."/>
            <person name="Lu D."/>
            <person name="Skrede I."/>
            <person name="Drula E."/>
            <person name="Henrissat B."/>
            <person name="Morin E."/>
            <person name="Kohler A."/>
            <person name="Barry K."/>
            <person name="LaButti K."/>
            <person name="Morin E."/>
            <person name="Salamov A."/>
            <person name="Lipzen A."/>
            <person name="Mereny Z."/>
            <person name="Hegedus B."/>
            <person name="Baldrian P."/>
            <person name="Stursova M."/>
            <person name="Weitz H."/>
            <person name="Taylor A."/>
            <person name="Grigoriev I.V."/>
            <person name="Nagy L.G."/>
            <person name="Martin F."/>
            <person name="Kauserud H."/>
        </authorList>
    </citation>
    <scope>NUCLEOTIDE SEQUENCE</scope>
    <source>
        <strain evidence="3">CBHHK200</strain>
    </source>
</reference>
<feature type="region of interest" description="Disordered" evidence="1">
    <location>
        <begin position="116"/>
        <end position="164"/>
    </location>
</feature>
<evidence type="ECO:0000313" key="3">
    <source>
        <dbReference type="EMBL" id="KAJ7046290.1"/>
    </source>
</evidence>
<dbReference type="SUPFAM" id="SSF55658">
    <property type="entry name" value="L9 N-domain-like"/>
    <property type="match status" value="2"/>
</dbReference>
<dbReference type="InterPro" id="IPR009027">
    <property type="entry name" value="Ribosomal_bL9/RNase_H1_N"/>
</dbReference>
<dbReference type="InterPro" id="IPR037056">
    <property type="entry name" value="RNase_H1_N_sf"/>
</dbReference>
<keyword evidence="4" id="KW-1185">Reference proteome</keyword>
<comment type="caution">
    <text evidence="3">The sequence shown here is derived from an EMBL/GenBank/DDBJ whole genome shotgun (WGS) entry which is preliminary data.</text>
</comment>
<dbReference type="Gene3D" id="3.40.970.10">
    <property type="entry name" value="Ribonuclease H1, N-terminal domain"/>
    <property type="match status" value="2"/>
</dbReference>
<dbReference type="InterPro" id="IPR011320">
    <property type="entry name" value="RNase_H1_N"/>
</dbReference>
<dbReference type="Pfam" id="PF01693">
    <property type="entry name" value="Cauli_VI"/>
    <property type="match status" value="2"/>
</dbReference>
<evidence type="ECO:0000256" key="1">
    <source>
        <dbReference type="SAM" id="MobiDB-lite"/>
    </source>
</evidence>
<dbReference type="EMBL" id="JARJCM010000003">
    <property type="protein sequence ID" value="KAJ7046290.1"/>
    <property type="molecule type" value="Genomic_DNA"/>
</dbReference>
<feature type="domain" description="Ribonuclease H1 N-terminal" evidence="2">
    <location>
        <begin position="294"/>
        <end position="335"/>
    </location>
</feature>
<sequence>MRHPPPVPAQPALPAAPHDLTTGEIAALMAPDNHPHPLTAQELDHLVGHLTTKQMDEVAGHLGVGGLVRQLPPVLLKVVHAVQRQLQRDAPPELDDEIDSLVRNFDVLSYIVQPEPAPPTTSVSSKIFTTPSKAPTTPAKEVPSRVSSASPSPPTPSGARASYAVNSPTKVGHTVSWFEAGALTIGVRNATTSGSGNRKPRKRSGRNAAYVVFYGGEVGVFEQWADASRSVTGHGLAIHCGFPSLAAANAALAYARTRGWTADSTDPSNTLPSASQLPASYPDNALNSTGDGMWYVVCRGIAPGVYRSWLECSLNTSGVKGNLCSSFTTQAAAEQAFASALKANFVQVLSRHVNL</sequence>
<gene>
    <name evidence="3" type="ORF">C8F04DRAFT_1248539</name>
</gene>
<evidence type="ECO:0000313" key="4">
    <source>
        <dbReference type="Proteomes" id="UP001218188"/>
    </source>
</evidence>
<protein>
    <recommendedName>
        <fullName evidence="2">Ribonuclease H1 N-terminal domain-containing protein</fullName>
    </recommendedName>
</protein>
<feature type="compositionally biased region" description="Low complexity" evidence="1">
    <location>
        <begin position="129"/>
        <end position="150"/>
    </location>
</feature>